<feature type="region of interest" description="Disordered" evidence="1">
    <location>
        <begin position="1"/>
        <end position="37"/>
    </location>
</feature>
<dbReference type="EMBL" id="JBIATK010000012">
    <property type="protein sequence ID" value="MFF4026995.1"/>
    <property type="molecule type" value="Genomic_DNA"/>
</dbReference>
<accession>A0ABW6TPW5</accession>
<dbReference type="RefSeq" id="WP_387132118.1">
    <property type="nucleotide sequence ID" value="NZ_JBIATK010000012.1"/>
</dbReference>
<evidence type="ECO:0000256" key="1">
    <source>
        <dbReference type="SAM" id="MobiDB-lite"/>
    </source>
</evidence>
<dbReference type="InterPro" id="IPR029052">
    <property type="entry name" value="Metallo-depent_PP-like"/>
</dbReference>
<dbReference type="SUPFAM" id="SSF56300">
    <property type="entry name" value="Metallo-dependent phosphatases"/>
    <property type="match status" value="1"/>
</dbReference>
<gene>
    <name evidence="2" type="ORF">ACFYY5_29520</name>
</gene>
<protein>
    <recommendedName>
        <fullName evidence="4">Exonuclease</fullName>
    </recommendedName>
</protein>
<reference evidence="2 3" key="1">
    <citation type="submission" date="2024-10" db="EMBL/GenBank/DDBJ databases">
        <title>The Natural Products Discovery Center: Release of the First 8490 Sequenced Strains for Exploring Actinobacteria Biosynthetic Diversity.</title>
        <authorList>
            <person name="Kalkreuter E."/>
            <person name="Kautsar S.A."/>
            <person name="Yang D."/>
            <person name="Bader C.D."/>
            <person name="Teijaro C.N."/>
            <person name="Fluegel L."/>
            <person name="Davis C.M."/>
            <person name="Simpson J.R."/>
            <person name="Lauterbach L."/>
            <person name="Steele A.D."/>
            <person name="Gui C."/>
            <person name="Meng S."/>
            <person name="Li G."/>
            <person name="Viehrig K."/>
            <person name="Ye F."/>
            <person name="Su P."/>
            <person name="Kiefer A.F."/>
            <person name="Nichols A."/>
            <person name="Cepeda A.J."/>
            <person name="Yan W."/>
            <person name="Fan B."/>
            <person name="Jiang Y."/>
            <person name="Adhikari A."/>
            <person name="Zheng C.-J."/>
            <person name="Schuster L."/>
            <person name="Cowan T.M."/>
            <person name="Smanski M.J."/>
            <person name="Chevrette M.G."/>
            <person name="De Carvalho L.P.S."/>
            <person name="Shen B."/>
        </authorList>
    </citation>
    <scope>NUCLEOTIDE SEQUENCE [LARGE SCALE GENOMIC DNA]</scope>
    <source>
        <strain evidence="2 3">NPDC001867</strain>
    </source>
</reference>
<name>A0ABW6TPW5_9NOCA</name>
<evidence type="ECO:0008006" key="4">
    <source>
        <dbReference type="Google" id="ProtNLM"/>
    </source>
</evidence>
<evidence type="ECO:0000313" key="2">
    <source>
        <dbReference type="EMBL" id="MFF4026995.1"/>
    </source>
</evidence>
<dbReference type="Proteomes" id="UP001602089">
    <property type="component" value="Unassembled WGS sequence"/>
</dbReference>
<proteinExistence type="predicted"/>
<comment type="caution">
    <text evidence="2">The sequence shown here is derived from an EMBL/GenBank/DDBJ whole genome shotgun (WGS) entry which is preliminary data.</text>
</comment>
<organism evidence="2 3">
    <name type="scientific">Nocardia elegans</name>
    <dbReference type="NCBI Taxonomy" id="300029"/>
    <lineage>
        <taxon>Bacteria</taxon>
        <taxon>Bacillati</taxon>
        <taxon>Actinomycetota</taxon>
        <taxon>Actinomycetes</taxon>
        <taxon>Mycobacteriales</taxon>
        <taxon>Nocardiaceae</taxon>
        <taxon>Nocardia</taxon>
    </lineage>
</organism>
<keyword evidence="3" id="KW-1185">Reference proteome</keyword>
<sequence>MSLADDLSSQPTAVEAEYRPRTEFDGASGGYIQTGPLREQPASHRELLEQFGYNPDEVQIVGAPRISRWQTHDERWLAAYRFQIAPIGPGRDISELVDVVNRHRAHNPVGGGPHFFVYQAGDLQLGKRSRDGDTEQIIERYLDSVDQAVAEFEHLQRHGIEGVQISMPGDCIEGAVSQNSKNLWLTKETVTEQVRILRRLMLHTVERFAPLVGKVYLDVANGNHDENSRAQNFYPGDGWATEAAIAVSDALKMNDAAFGHVEVRVPNKWNGSMTVPVGSTVVTVVHGHQWRIGQGFRWWQEQCFGNQNPAGAQVLQHGHQHSWELQTSANRIRISSSTFDCGSDWYRDAHGQDAKRGGLTYLLRDGELSRMSLV</sequence>
<evidence type="ECO:0000313" key="3">
    <source>
        <dbReference type="Proteomes" id="UP001602089"/>
    </source>
</evidence>